<organism evidence="10 11">
    <name type="scientific">Microbacterium thalassium</name>
    <dbReference type="NCBI Taxonomy" id="362649"/>
    <lineage>
        <taxon>Bacteria</taxon>
        <taxon>Bacillati</taxon>
        <taxon>Actinomycetota</taxon>
        <taxon>Actinomycetes</taxon>
        <taxon>Micrococcales</taxon>
        <taxon>Microbacteriaceae</taxon>
        <taxon>Microbacterium</taxon>
    </lineage>
</organism>
<dbReference type="EMBL" id="JACHML010000001">
    <property type="protein sequence ID" value="MBB6391092.1"/>
    <property type="molecule type" value="Genomic_DNA"/>
</dbReference>
<accession>A0A7X0FP30</accession>
<feature type="transmembrane region" description="Helical" evidence="8">
    <location>
        <begin position="109"/>
        <end position="133"/>
    </location>
</feature>
<dbReference type="GO" id="GO:0006865">
    <property type="term" value="P:amino acid transport"/>
    <property type="evidence" value="ECO:0007669"/>
    <property type="project" value="UniProtKB-KW"/>
</dbReference>
<keyword evidence="7 8" id="KW-0472">Membrane</keyword>
<evidence type="ECO:0000256" key="2">
    <source>
        <dbReference type="ARBA" id="ARBA00022448"/>
    </source>
</evidence>
<evidence type="ECO:0000256" key="4">
    <source>
        <dbReference type="ARBA" id="ARBA00022692"/>
    </source>
</evidence>
<dbReference type="GO" id="GO:0022857">
    <property type="term" value="F:transmembrane transporter activity"/>
    <property type="evidence" value="ECO:0007669"/>
    <property type="project" value="InterPro"/>
</dbReference>
<evidence type="ECO:0000256" key="7">
    <source>
        <dbReference type="ARBA" id="ARBA00023136"/>
    </source>
</evidence>
<keyword evidence="4 8" id="KW-0812">Transmembrane</keyword>
<feature type="transmembrane region" description="Helical" evidence="8">
    <location>
        <begin position="255"/>
        <end position="280"/>
    </location>
</feature>
<evidence type="ECO:0000256" key="3">
    <source>
        <dbReference type="ARBA" id="ARBA00022475"/>
    </source>
</evidence>
<keyword evidence="3" id="KW-1003">Cell membrane</keyword>
<dbReference type="InterPro" id="IPR035906">
    <property type="entry name" value="MetI-like_sf"/>
</dbReference>
<evidence type="ECO:0000256" key="5">
    <source>
        <dbReference type="ARBA" id="ARBA00022970"/>
    </source>
</evidence>
<dbReference type="GO" id="GO:0043190">
    <property type="term" value="C:ATP-binding cassette (ABC) transporter complex"/>
    <property type="evidence" value="ECO:0007669"/>
    <property type="project" value="InterPro"/>
</dbReference>
<evidence type="ECO:0000256" key="1">
    <source>
        <dbReference type="ARBA" id="ARBA00004651"/>
    </source>
</evidence>
<dbReference type="InterPro" id="IPR010065">
    <property type="entry name" value="AA_ABC_transptr_permease_3TM"/>
</dbReference>
<comment type="subcellular location">
    <subcellularLocation>
        <location evidence="1 8">Cell membrane</location>
        <topology evidence="1 8">Multi-pass membrane protein</topology>
    </subcellularLocation>
</comment>
<dbReference type="SUPFAM" id="SSF161098">
    <property type="entry name" value="MetI-like"/>
    <property type="match status" value="1"/>
</dbReference>
<keyword evidence="2 8" id="KW-0813">Transport</keyword>
<dbReference type="FunFam" id="1.10.3720.10:FF:000006">
    <property type="entry name" value="Glutamate/aspartate ABC transporter, permease protein GltK"/>
    <property type="match status" value="1"/>
</dbReference>
<dbReference type="Proteomes" id="UP000537775">
    <property type="component" value="Unassembled WGS sequence"/>
</dbReference>
<dbReference type="InterPro" id="IPR000515">
    <property type="entry name" value="MetI-like"/>
</dbReference>
<dbReference type="RefSeq" id="WP_184750265.1">
    <property type="nucleotide sequence ID" value="NZ_BAAAJR010000010.1"/>
</dbReference>
<evidence type="ECO:0000313" key="10">
    <source>
        <dbReference type="EMBL" id="MBB6391092.1"/>
    </source>
</evidence>
<dbReference type="Pfam" id="PF00528">
    <property type="entry name" value="BPD_transp_1"/>
    <property type="match status" value="1"/>
</dbReference>
<feature type="transmembrane region" description="Helical" evidence="8">
    <location>
        <begin position="70"/>
        <end position="97"/>
    </location>
</feature>
<dbReference type="PANTHER" id="PTHR30614">
    <property type="entry name" value="MEMBRANE COMPONENT OF AMINO ACID ABC TRANSPORTER"/>
    <property type="match status" value="1"/>
</dbReference>
<reference evidence="10 11" key="1">
    <citation type="submission" date="2020-08" db="EMBL/GenBank/DDBJ databases">
        <title>Sequencing the genomes of 1000 actinobacteria strains.</title>
        <authorList>
            <person name="Klenk H.-P."/>
        </authorList>
    </citation>
    <scope>NUCLEOTIDE SEQUENCE [LARGE SCALE GENOMIC DNA]</scope>
    <source>
        <strain evidence="10 11">DSM 12511</strain>
    </source>
</reference>
<proteinExistence type="inferred from homology"/>
<feature type="transmembrane region" description="Helical" evidence="8">
    <location>
        <begin position="153"/>
        <end position="173"/>
    </location>
</feature>
<keyword evidence="5" id="KW-0029">Amino-acid transport</keyword>
<feature type="domain" description="ABC transmembrane type-1" evidence="9">
    <location>
        <begin position="71"/>
        <end position="274"/>
    </location>
</feature>
<dbReference type="PANTHER" id="PTHR30614:SF0">
    <property type="entry name" value="L-CYSTINE TRANSPORT SYSTEM PERMEASE PROTEIN TCYL"/>
    <property type="match status" value="1"/>
</dbReference>
<keyword evidence="11" id="KW-1185">Reference proteome</keyword>
<dbReference type="NCBIfam" id="TIGR01726">
    <property type="entry name" value="HEQRo_perm_3TM"/>
    <property type="match status" value="1"/>
</dbReference>
<evidence type="ECO:0000256" key="6">
    <source>
        <dbReference type="ARBA" id="ARBA00022989"/>
    </source>
</evidence>
<evidence type="ECO:0000313" key="11">
    <source>
        <dbReference type="Proteomes" id="UP000537775"/>
    </source>
</evidence>
<sequence length="304" mass="33039">MAVLETGTTDAKRLALAELNTRPRPAYGRYVAATVAVVAAALFIWSLAINEAVDWSIVGRYLFNKRILDGVVVTIQITALSLLLGFSSGLVIALMRLSDSRILQTLATVWVWFFRAVPVLVILILVNNIALLYPELGIGLPGLPMIIGVDTNAVISPFLAAVVAFGANEGAYASEIFRASIKSVPTGQFEAAKALGMGSTRMYWRIVLPQAMRIAVPPLSNNTINMLKNTSLVSYIGVSDLLYTAQSIYAQNYEVIALLLVACLWYLLLVSILSVAQSMIERRLGFDRKKKQKAVLSSEVTSNA</sequence>
<dbReference type="InterPro" id="IPR043429">
    <property type="entry name" value="ArtM/GltK/GlnP/TcyL/YhdX-like"/>
</dbReference>
<comment type="caution">
    <text evidence="10">The sequence shown here is derived from an EMBL/GenBank/DDBJ whole genome shotgun (WGS) entry which is preliminary data.</text>
</comment>
<protein>
    <submittedName>
        <fullName evidence="10">Polar amino acid transport system permease protein</fullName>
    </submittedName>
</protein>
<evidence type="ECO:0000256" key="8">
    <source>
        <dbReference type="RuleBase" id="RU363032"/>
    </source>
</evidence>
<comment type="similarity">
    <text evidence="8">Belongs to the binding-protein-dependent transport system permease family.</text>
</comment>
<dbReference type="CDD" id="cd06261">
    <property type="entry name" value="TM_PBP2"/>
    <property type="match status" value="1"/>
</dbReference>
<name>A0A7X0FP30_9MICO</name>
<gene>
    <name evidence="10" type="ORF">HD594_001405</name>
</gene>
<dbReference type="PROSITE" id="PS50928">
    <property type="entry name" value="ABC_TM1"/>
    <property type="match status" value="1"/>
</dbReference>
<dbReference type="Gene3D" id="1.10.3720.10">
    <property type="entry name" value="MetI-like"/>
    <property type="match status" value="1"/>
</dbReference>
<evidence type="ECO:0000259" key="9">
    <source>
        <dbReference type="PROSITE" id="PS50928"/>
    </source>
</evidence>
<feature type="transmembrane region" description="Helical" evidence="8">
    <location>
        <begin position="30"/>
        <end position="50"/>
    </location>
</feature>
<dbReference type="AlphaFoldDB" id="A0A7X0FP30"/>
<keyword evidence="6 8" id="KW-1133">Transmembrane helix</keyword>